<evidence type="ECO:0000313" key="2">
    <source>
        <dbReference type="EMBL" id="CAA9511897.1"/>
    </source>
</evidence>
<feature type="compositionally biased region" description="Basic and acidic residues" evidence="1">
    <location>
        <begin position="1"/>
        <end position="14"/>
    </location>
</feature>
<sequence>AADRHHRRGQDPPLHRGGGAHARGTGARADEPPVGGSGCGHDLSKEPAKPGELLDEEHAGAAGHHLRARRRHDRQHRGEHGTAEPRAGPEHRAGRGRAGAGRRAFGGAGHPRRRPGELAAV</sequence>
<proteinExistence type="predicted"/>
<gene>
    <name evidence="2" type="ORF">AVDCRST_MAG31-947</name>
</gene>
<feature type="compositionally biased region" description="Basic residues" evidence="1">
    <location>
        <begin position="64"/>
        <end position="75"/>
    </location>
</feature>
<dbReference type="EMBL" id="CADCWA010000062">
    <property type="protein sequence ID" value="CAA9511897.1"/>
    <property type="molecule type" value="Genomic_DNA"/>
</dbReference>
<evidence type="ECO:0000256" key="1">
    <source>
        <dbReference type="SAM" id="MobiDB-lite"/>
    </source>
</evidence>
<name>A0A6J4T355_9SPHN</name>
<feature type="non-terminal residue" evidence="2">
    <location>
        <position position="121"/>
    </location>
</feature>
<protein>
    <submittedName>
        <fullName evidence="2">FIG007785: exported protein</fullName>
    </submittedName>
</protein>
<feature type="region of interest" description="Disordered" evidence="1">
    <location>
        <begin position="1"/>
        <end position="121"/>
    </location>
</feature>
<feature type="compositionally biased region" description="Gly residues" evidence="1">
    <location>
        <begin position="96"/>
        <end position="109"/>
    </location>
</feature>
<organism evidence="2">
    <name type="scientific">uncultured Sphingomonas sp</name>
    <dbReference type="NCBI Taxonomy" id="158754"/>
    <lineage>
        <taxon>Bacteria</taxon>
        <taxon>Pseudomonadati</taxon>
        <taxon>Pseudomonadota</taxon>
        <taxon>Alphaproteobacteria</taxon>
        <taxon>Sphingomonadales</taxon>
        <taxon>Sphingomonadaceae</taxon>
        <taxon>Sphingomonas</taxon>
        <taxon>environmental samples</taxon>
    </lineage>
</organism>
<reference evidence="2" key="1">
    <citation type="submission" date="2020-02" db="EMBL/GenBank/DDBJ databases">
        <authorList>
            <person name="Meier V. D."/>
        </authorList>
    </citation>
    <scope>NUCLEOTIDE SEQUENCE</scope>
    <source>
        <strain evidence="2">AVDCRST_MAG31</strain>
    </source>
</reference>
<accession>A0A6J4T355</accession>
<feature type="compositionally biased region" description="Basic and acidic residues" evidence="1">
    <location>
        <begin position="76"/>
        <end position="93"/>
    </location>
</feature>
<feature type="non-terminal residue" evidence="2">
    <location>
        <position position="1"/>
    </location>
</feature>
<dbReference type="AlphaFoldDB" id="A0A6J4T355"/>